<dbReference type="Proteomes" id="UP000027446">
    <property type="component" value="Unassembled WGS sequence"/>
</dbReference>
<dbReference type="Gene3D" id="1.10.10.10">
    <property type="entry name" value="Winged helix-like DNA-binding domain superfamily/Winged helix DNA-binding domain"/>
    <property type="match status" value="1"/>
</dbReference>
<name>A0A069E525_9PROT</name>
<organism evidence="1 2">
    <name type="scientific">Hyphomonas adhaerens MHS-3</name>
    <dbReference type="NCBI Taxonomy" id="1280949"/>
    <lineage>
        <taxon>Bacteria</taxon>
        <taxon>Pseudomonadati</taxon>
        <taxon>Pseudomonadota</taxon>
        <taxon>Alphaproteobacteria</taxon>
        <taxon>Hyphomonadales</taxon>
        <taxon>Hyphomonadaceae</taxon>
        <taxon>Hyphomonas</taxon>
    </lineage>
</organism>
<keyword evidence="2" id="KW-1185">Reference proteome</keyword>
<comment type="caution">
    <text evidence="1">The sequence shown here is derived from an EMBL/GenBank/DDBJ whole genome shotgun (WGS) entry which is preliminary data.</text>
</comment>
<gene>
    <name evidence="1" type="ORF">HAD_05315</name>
</gene>
<dbReference type="RefSeq" id="WP_035569839.1">
    <property type="nucleotide sequence ID" value="NZ_ARYH01000001.1"/>
</dbReference>
<evidence type="ECO:0000313" key="2">
    <source>
        <dbReference type="Proteomes" id="UP000027446"/>
    </source>
</evidence>
<dbReference type="AlphaFoldDB" id="A0A069E525"/>
<protein>
    <submittedName>
        <fullName evidence="1">Uncharacterized protein</fullName>
    </submittedName>
</protein>
<dbReference type="InterPro" id="IPR013324">
    <property type="entry name" value="RNA_pol_sigma_r3/r4-like"/>
</dbReference>
<proteinExistence type="predicted"/>
<dbReference type="STRING" id="1280949.HAD_05315"/>
<dbReference type="EMBL" id="ARYH01000001">
    <property type="protein sequence ID" value="KCZ85074.1"/>
    <property type="molecule type" value="Genomic_DNA"/>
</dbReference>
<reference evidence="1 2" key="1">
    <citation type="journal article" date="2014" name="Antonie Van Leeuwenhoek">
        <title>Hyphomonas beringensis sp. nov. and Hyphomonas chukchiensis sp. nov., isolated from surface seawater of the Bering Sea and Chukchi Sea.</title>
        <authorList>
            <person name="Li C."/>
            <person name="Lai Q."/>
            <person name="Li G."/>
            <person name="Dong C."/>
            <person name="Wang J."/>
            <person name="Liao Y."/>
            <person name="Shao Z."/>
        </authorList>
    </citation>
    <scope>NUCLEOTIDE SEQUENCE [LARGE SCALE GENOMIC DNA]</scope>
    <source>
        <strain evidence="1 2">MHS-3</strain>
    </source>
</reference>
<dbReference type="InterPro" id="IPR036388">
    <property type="entry name" value="WH-like_DNA-bd_sf"/>
</dbReference>
<evidence type="ECO:0000313" key="1">
    <source>
        <dbReference type="EMBL" id="KCZ85074.1"/>
    </source>
</evidence>
<dbReference type="SUPFAM" id="SSF88659">
    <property type="entry name" value="Sigma3 and sigma4 domains of RNA polymerase sigma factors"/>
    <property type="match status" value="1"/>
</dbReference>
<accession>A0A069E525</accession>
<dbReference type="OrthoDB" id="9180690at2"/>
<sequence>MKQKFVSGVFMGISSMVRRGTPPFDECVVDGKINWDRYGPIIYKLIKERMNWDRKSLFKSYFKKRQVVPKETSLHPLESFLSEPVPEQELDDPWPSYEFVERDMTSILEYLVECRLMNDLARQCFLLRVREELTYVEIGERIGRSKTRAEYWHKKAVEVLENENIRERIRSHFEGGGHESRK</sequence>